<sequence length="69" mass="7568">MTWTGYILNLTSPASPCHPQPASASHSPHVRRHTRPYRGARDPLTQARTAGLVGARGIPREIQLAAWEV</sequence>
<name>A0A5B7HTG8_PORTR</name>
<dbReference type="Proteomes" id="UP000324222">
    <property type="component" value="Unassembled WGS sequence"/>
</dbReference>
<evidence type="ECO:0000313" key="2">
    <source>
        <dbReference type="EMBL" id="MPC73069.1"/>
    </source>
</evidence>
<comment type="caution">
    <text evidence="2">The sequence shown here is derived from an EMBL/GenBank/DDBJ whole genome shotgun (WGS) entry which is preliminary data.</text>
</comment>
<organism evidence="2 3">
    <name type="scientific">Portunus trituberculatus</name>
    <name type="common">Swimming crab</name>
    <name type="synonym">Neptunus trituberculatus</name>
    <dbReference type="NCBI Taxonomy" id="210409"/>
    <lineage>
        <taxon>Eukaryota</taxon>
        <taxon>Metazoa</taxon>
        <taxon>Ecdysozoa</taxon>
        <taxon>Arthropoda</taxon>
        <taxon>Crustacea</taxon>
        <taxon>Multicrustacea</taxon>
        <taxon>Malacostraca</taxon>
        <taxon>Eumalacostraca</taxon>
        <taxon>Eucarida</taxon>
        <taxon>Decapoda</taxon>
        <taxon>Pleocyemata</taxon>
        <taxon>Brachyura</taxon>
        <taxon>Eubrachyura</taxon>
        <taxon>Portunoidea</taxon>
        <taxon>Portunidae</taxon>
        <taxon>Portuninae</taxon>
        <taxon>Portunus</taxon>
    </lineage>
</organism>
<dbReference type="EMBL" id="VSRR010036012">
    <property type="protein sequence ID" value="MPC73069.1"/>
    <property type="molecule type" value="Genomic_DNA"/>
</dbReference>
<feature type="compositionally biased region" description="Basic residues" evidence="1">
    <location>
        <begin position="28"/>
        <end position="38"/>
    </location>
</feature>
<accession>A0A5B7HTG8</accession>
<evidence type="ECO:0000313" key="3">
    <source>
        <dbReference type="Proteomes" id="UP000324222"/>
    </source>
</evidence>
<dbReference type="AlphaFoldDB" id="A0A5B7HTG8"/>
<gene>
    <name evidence="2" type="ORF">E2C01_067387</name>
</gene>
<protein>
    <submittedName>
        <fullName evidence="2">Uncharacterized protein</fullName>
    </submittedName>
</protein>
<keyword evidence="3" id="KW-1185">Reference proteome</keyword>
<evidence type="ECO:0000256" key="1">
    <source>
        <dbReference type="SAM" id="MobiDB-lite"/>
    </source>
</evidence>
<feature type="region of interest" description="Disordered" evidence="1">
    <location>
        <begin position="13"/>
        <end position="41"/>
    </location>
</feature>
<proteinExistence type="predicted"/>
<reference evidence="2 3" key="1">
    <citation type="submission" date="2019-05" db="EMBL/GenBank/DDBJ databases">
        <title>Another draft genome of Portunus trituberculatus and its Hox gene families provides insights of decapod evolution.</title>
        <authorList>
            <person name="Jeong J.-H."/>
            <person name="Song I."/>
            <person name="Kim S."/>
            <person name="Choi T."/>
            <person name="Kim D."/>
            <person name="Ryu S."/>
            <person name="Kim W."/>
        </authorList>
    </citation>
    <scope>NUCLEOTIDE SEQUENCE [LARGE SCALE GENOMIC DNA]</scope>
    <source>
        <tissue evidence="2">Muscle</tissue>
    </source>
</reference>